<evidence type="ECO:0000256" key="3">
    <source>
        <dbReference type="ARBA" id="ARBA00012219"/>
    </source>
</evidence>
<protein>
    <recommendedName>
        <fullName evidence="4">Pantoate--beta-alanine ligase</fullName>
        <ecNumber evidence="3">6.3.2.1</ecNumber>
    </recommendedName>
    <alternativeName>
        <fullName evidence="10">Pantoate-activating enzyme</fullName>
    </alternativeName>
    <alternativeName>
        <fullName evidence="9">Pantothenate synthetase</fullName>
    </alternativeName>
</protein>
<comment type="similarity">
    <text evidence="2">Belongs to the pantothenate synthetase family.</text>
</comment>
<accession>A0AAE1S961</accession>
<dbReference type="Gene3D" id="3.40.50.620">
    <property type="entry name" value="HUPs"/>
    <property type="match status" value="1"/>
</dbReference>
<dbReference type="GO" id="GO:0004592">
    <property type="term" value="F:pantoate-beta-alanine ligase activity"/>
    <property type="evidence" value="ECO:0007669"/>
    <property type="project" value="UniProtKB-EC"/>
</dbReference>
<dbReference type="InterPro" id="IPR042176">
    <property type="entry name" value="Pantoate_ligase_C"/>
</dbReference>
<evidence type="ECO:0000256" key="7">
    <source>
        <dbReference type="ARBA" id="ARBA00022741"/>
    </source>
</evidence>
<dbReference type="InterPro" id="IPR014729">
    <property type="entry name" value="Rossmann-like_a/b/a_fold"/>
</dbReference>
<evidence type="ECO:0000256" key="4">
    <source>
        <dbReference type="ARBA" id="ARBA00015647"/>
    </source>
</evidence>
<sequence length="214" mass="24076">MGYLHEGHLSLIQEAHKHTNLIVVSIYVNPGQFSPNEDLSTYSSDFQGDIKKLKTVCNGVDVLFNPKNMYEYGIVNLEMGLRGIFKKGSWHVFFRGVATVVTKLFNIVEPDVVVFGKKDYQQWRIIQRMVRDLDFGIKVIGSEIVREHDGLAMCSGNVKLSPENRQKALSISPALSRTKVEAEKGQVNCRELINCAIQTINEAGGRVDYAEVRT</sequence>
<evidence type="ECO:0000256" key="5">
    <source>
        <dbReference type="ARBA" id="ARBA00022598"/>
    </source>
</evidence>
<keyword evidence="13" id="KW-1185">Reference proteome</keyword>
<reference evidence="12" key="1">
    <citation type="submission" date="2023-12" db="EMBL/GenBank/DDBJ databases">
        <title>Genome assembly of Anisodus tanguticus.</title>
        <authorList>
            <person name="Wang Y.-J."/>
        </authorList>
    </citation>
    <scope>NUCLEOTIDE SEQUENCE</scope>
    <source>
        <strain evidence="12">KB-2021</strain>
        <tissue evidence="12">Leaf</tissue>
    </source>
</reference>
<name>A0AAE1S961_9SOLA</name>
<keyword evidence="6" id="KW-0566">Pantothenate biosynthesis</keyword>
<evidence type="ECO:0000256" key="9">
    <source>
        <dbReference type="ARBA" id="ARBA00029902"/>
    </source>
</evidence>
<dbReference type="Gene3D" id="3.30.1300.10">
    <property type="entry name" value="Pantoate-beta-alanine ligase, C-terminal domain"/>
    <property type="match status" value="1"/>
</dbReference>
<gene>
    <name evidence="12" type="ORF">RND71_014058</name>
</gene>
<evidence type="ECO:0000256" key="11">
    <source>
        <dbReference type="ARBA" id="ARBA00048258"/>
    </source>
</evidence>
<evidence type="ECO:0000313" key="13">
    <source>
        <dbReference type="Proteomes" id="UP001291623"/>
    </source>
</evidence>
<comment type="caution">
    <text evidence="12">The sequence shown here is derived from an EMBL/GenBank/DDBJ whole genome shotgun (WGS) entry which is preliminary data.</text>
</comment>
<dbReference type="AlphaFoldDB" id="A0AAE1S961"/>
<dbReference type="GO" id="GO:0005524">
    <property type="term" value="F:ATP binding"/>
    <property type="evidence" value="ECO:0007669"/>
    <property type="project" value="UniProtKB-KW"/>
</dbReference>
<keyword evidence="5" id="KW-0436">Ligase</keyword>
<dbReference type="GO" id="GO:0015940">
    <property type="term" value="P:pantothenate biosynthetic process"/>
    <property type="evidence" value="ECO:0007669"/>
    <property type="project" value="UniProtKB-KW"/>
</dbReference>
<dbReference type="Proteomes" id="UP001291623">
    <property type="component" value="Unassembled WGS sequence"/>
</dbReference>
<keyword evidence="8" id="KW-0067">ATP-binding</keyword>
<evidence type="ECO:0000256" key="2">
    <source>
        <dbReference type="ARBA" id="ARBA00009256"/>
    </source>
</evidence>
<comment type="pathway">
    <text evidence="1">Cofactor biosynthesis; (R)-pantothenate biosynthesis; (R)-pantothenate from (R)-pantoate and beta-alanine: step 1/1.</text>
</comment>
<evidence type="ECO:0000256" key="10">
    <source>
        <dbReference type="ARBA" id="ARBA00032806"/>
    </source>
</evidence>
<organism evidence="12 13">
    <name type="scientific">Anisodus tanguticus</name>
    <dbReference type="NCBI Taxonomy" id="243964"/>
    <lineage>
        <taxon>Eukaryota</taxon>
        <taxon>Viridiplantae</taxon>
        <taxon>Streptophyta</taxon>
        <taxon>Embryophyta</taxon>
        <taxon>Tracheophyta</taxon>
        <taxon>Spermatophyta</taxon>
        <taxon>Magnoliopsida</taxon>
        <taxon>eudicotyledons</taxon>
        <taxon>Gunneridae</taxon>
        <taxon>Pentapetalae</taxon>
        <taxon>asterids</taxon>
        <taxon>lamiids</taxon>
        <taxon>Solanales</taxon>
        <taxon>Solanaceae</taxon>
        <taxon>Solanoideae</taxon>
        <taxon>Hyoscyameae</taxon>
        <taxon>Anisodus</taxon>
    </lineage>
</organism>
<comment type="catalytic activity">
    <reaction evidence="11">
        <text>(R)-pantoate + beta-alanine + ATP = (R)-pantothenate + AMP + diphosphate + H(+)</text>
        <dbReference type="Rhea" id="RHEA:10912"/>
        <dbReference type="ChEBI" id="CHEBI:15378"/>
        <dbReference type="ChEBI" id="CHEBI:15980"/>
        <dbReference type="ChEBI" id="CHEBI:29032"/>
        <dbReference type="ChEBI" id="CHEBI:30616"/>
        <dbReference type="ChEBI" id="CHEBI:33019"/>
        <dbReference type="ChEBI" id="CHEBI:57966"/>
        <dbReference type="ChEBI" id="CHEBI:456215"/>
        <dbReference type="EC" id="6.3.2.1"/>
    </reaction>
</comment>
<evidence type="ECO:0000256" key="8">
    <source>
        <dbReference type="ARBA" id="ARBA00022840"/>
    </source>
</evidence>
<dbReference type="SUPFAM" id="SSF52374">
    <property type="entry name" value="Nucleotidylyl transferase"/>
    <property type="match status" value="1"/>
</dbReference>
<dbReference type="Pfam" id="PF02569">
    <property type="entry name" value="Pantoate_ligase"/>
    <property type="match status" value="1"/>
</dbReference>
<keyword evidence="7" id="KW-0547">Nucleotide-binding</keyword>
<evidence type="ECO:0000256" key="6">
    <source>
        <dbReference type="ARBA" id="ARBA00022655"/>
    </source>
</evidence>
<evidence type="ECO:0000256" key="1">
    <source>
        <dbReference type="ARBA" id="ARBA00004990"/>
    </source>
</evidence>
<evidence type="ECO:0000313" key="12">
    <source>
        <dbReference type="EMBL" id="KAK4366178.1"/>
    </source>
</evidence>
<dbReference type="EMBL" id="JAVYJV010000007">
    <property type="protein sequence ID" value="KAK4366178.1"/>
    <property type="molecule type" value="Genomic_DNA"/>
</dbReference>
<dbReference type="EC" id="6.3.2.1" evidence="3"/>
<proteinExistence type="inferred from homology"/>
<dbReference type="InterPro" id="IPR003721">
    <property type="entry name" value="Pantoate_ligase"/>
</dbReference>
<dbReference type="PANTHER" id="PTHR21299">
    <property type="entry name" value="CYTIDYLATE KINASE/PANTOATE-BETA-ALANINE LIGASE"/>
    <property type="match status" value="1"/>
</dbReference>
<dbReference type="GO" id="GO:0005829">
    <property type="term" value="C:cytosol"/>
    <property type="evidence" value="ECO:0007669"/>
    <property type="project" value="TreeGrafter"/>
</dbReference>
<dbReference type="PANTHER" id="PTHR21299:SF1">
    <property type="entry name" value="PANTOATE--BETA-ALANINE LIGASE"/>
    <property type="match status" value="1"/>
</dbReference>